<feature type="compositionally biased region" description="Low complexity" evidence="1">
    <location>
        <begin position="8"/>
        <end position="19"/>
    </location>
</feature>
<name>A0AAV7L6X5_PLEWA</name>
<evidence type="ECO:0000256" key="1">
    <source>
        <dbReference type="SAM" id="MobiDB-lite"/>
    </source>
</evidence>
<dbReference type="AlphaFoldDB" id="A0AAV7L6X5"/>
<feature type="compositionally biased region" description="Polar residues" evidence="1">
    <location>
        <begin position="115"/>
        <end position="130"/>
    </location>
</feature>
<protein>
    <submittedName>
        <fullName evidence="2">Uncharacterized protein</fullName>
    </submittedName>
</protein>
<evidence type="ECO:0000313" key="3">
    <source>
        <dbReference type="Proteomes" id="UP001066276"/>
    </source>
</evidence>
<keyword evidence="3" id="KW-1185">Reference proteome</keyword>
<proteinExistence type="predicted"/>
<feature type="region of interest" description="Disordered" evidence="1">
    <location>
        <begin position="1"/>
        <end position="261"/>
    </location>
</feature>
<accession>A0AAV7L6X5</accession>
<comment type="caution">
    <text evidence="2">The sequence shown here is derived from an EMBL/GenBank/DDBJ whole genome shotgun (WGS) entry which is preliminary data.</text>
</comment>
<reference evidence="2" key="1">
    <citation type="journal article" date="2022" name="bioRxiv">
        <title>Sequencing and chromosome-scale assembly of the giantPleurodeles waltlgenome.</title>
        <authorList>
            <person name="Brown T."/>
            <person name="Elewa A."/>
            <person name="Iarovenko S."/>
            <person name="Subramanian E."/>
            <person name="Araus A.J."/>
            <person name="Petzold A."/>
            <person name="Susuki M."/>
            <person name="Suzuki K.-i.T."/>
            <person name="Hayashi T."/>
            <person name="Toyoda A."/>
            <person name="Oliveira C."/>
            <person name="Osipova E."/>
            <person name="Leigh N.D."/>
            <person name="Simon A."/>
            <person name="Yun M.H."/>
        </authorList>
    </citation>
    <scope>NUCLEOTIDE SEQUENCE</scope>
    <source>
        <strain evidence="2">20211129_DDA</strain>
        <tissue evidence="2">Liver</tissue>
    </source>
</reference>
<dbReference type="EMBL" id="JANPWB010000016">
    <property type="protein sequence ID" value="KAJ1084358.1"/>
    <property type="molecule type" value="Genomic_DNA"/>
</dbReference>
<dbReference type="Proteomes" id="UP001066276">
    <property type="component" value="Chromosome 12"/>
</dbReference>
<sequence>MHEERGHLSAALALRASGRSGRHLGVCGKGPRPLGAHNGRSGNPTAALSKKIAPKWGAQNKRGGNPGVAPRTLKRGLPGTLDNTGDRAAKRRKTTRGPTKPTPEDHLSGPLTGATRPSNPWPSETSLNRRSTVRGPLIRATRPSSVQGGRIVNKGTHGQPSLPPLARKQPKDSPARATKEKRRGLAFESRRAPDARARNREPGKCRRQHPRRSPPAPGPAPHLFRAARDNRRSPVFGRAGDNACSRCSAPPGSREREDRRECPRQRGSIVIVLVIGCVRRPEPVLCRTALSCAHRTLLYSVASVLKLLRSLYN</sequence>
<feature type="compositionally biased region" description="Basic and acidic residues" evidence="1">
    <location>
        <begin position="169"/>
        <end position="204"/>
    </location>
</feature>
<evidence type="ECO:0000313" key="2">
    <source>
        <dbReference type="EMBL" id="KAJ1084358.1"/>
    </source>
</evidence>
<organism evidence="2 3">
    <name type="scientific">Pleurodeles waltl</name>
    <name type="common">Iberian ribbed newt</name>
    <dbReference type="NCBI Taxonomy" id="8319"/>
    <lineage>
        <taxon>Eukaryota</taxon>
        <taxon>Metazoa</taxon>
        <taxon>Chordata</taxon>
        <taxon>Craniata</taxon>
        <taxon>Vertebrata</taxon>
        <taxon>Euteleostomi</taxon>
        <taxon>Amphibia</taxon>
        <taxon>Batrachia</taxon>
        <taxon>Caudata</taxon>
        <taxon>Salamandroidea</taxon>
        <taxon>Salamandridae</taxon>
        <taxon>Pleurodelinae</taxon>
        <taxon>Pleurodeles</taxon>
    </lineage>
</organism>
<gene>
    <name evidence="2" type="ORF">NDU88_004507</name>
</gene>